<comment type="caution">
    <text evidence="1">The sequence shown here is derived from an EMBL/GenBank/DDBJ whole genome shotgun (WGS) entry which is preliminary data.</text>
</comment>
<dbReference type="InterPro" id="IPR011009">
    <property type="entry name" value="Kinase-like_dom_sf"/>
</dbReference>
<protein>
    <submittedName>
        <fullName evidence="1">Phosphotransferase</fullName>
    </submittedName>
</protein>
<dbReference type="Gene3D" id="3.90.1200.10">
    <property type="match status" value="1"/>
</dbReference>
<dbReference type="RefSeq" id="WP_386427672.1">
    <property type="nucleotide sequence ID" value="NZ_JBHSBB010000007.1"/>
</dbReference>
<evidence type="ECO:0000313" key="1">
    <source>
        <dbReference type="EMBL" id="MFC4031493.1"/>
    </source>
</evidence>
<dbReference type="SUPFAM" id="SSF56112">
    <property type="entry name" value="Protein kinase-like (PK-like)"/>
    <property type="match status" value="1"/>
</dbReference>
<dbReference type="EMBL" id="JBHSBB010000007">
    <property type="protein sequence ID" value="MFC4031493.1"/>
    <property type="molecule type" value="Genomic_DNA"/>
</dbReference>
<evidence type="ECO:0000313" key="2">
    <source>
        <dbReference type="Proteomes" id="UP001595765"/>
    </source>
</evidence>
<name>A0ABV8HHG2_9ACTN</name>
<dbReference type="Proteomes" id="UP001595765">
    <property type="component" value="Unassembled WGS sequence"/>
</dbReference>
<keyword evidence="2" id="KW-1185">Reference proteome</keyword>
<organism evidence="1 2">
    <name type="scientific">Streptomyces polygonati</name>
    <dbReference type="NCBI Taxonomy" id="1617087"/>
    <lineage>
        <taxon>Bacteria</taxon>
        <taxon>Bacillati</taxon>
        <taxon>Actinomycetota</taxon>
        <taxon>Actinomycetes</taxon>
        <taxon>Kitasatosporales</taxon>
        <taxon>Streptomycetaceae</taxon>
        <taxon>Streptomyces</taxon>
    </lineage>
</organism>
<proteinExistence type="predicted"/>
<accession>A0ABV8HHG2</accession>
<gene>
    <name evidence="1" type="ORF">ACFO3J_08375</name>
</gene>
<reference evidence="2" key="1">
    <citation type="journal article" date="2019" name="Int. J. Syst. Evol. Microbiol.">
        <title>The Global Catalogue of Microorganisms (GCM) 10K type strain sequencing project: providing services to taxonomists for standard genome sequencing and annotation.</title>
        <authorList>
            <consortium name="The Broad Institute Genomics Platform"/>
            <consortium name="The Broad Institute Genome Sequencing Center for Infectious Disease"/>
            <person name="Wu L."/>
            <person name="Ma J."/>
        </authorList>
    </citation>
    <scope>NUCLEOTIDE SEQUENCE [LARGE SCALE GENOMIC DNA]</scope>
    <source>
        <strain evidence="2">CGMCC 4.7237</strain>
    </source>
</reference>
<sequence length="348" mass="36208">MLSGVPLSDALRAEFGAVGRARRIGSSPRSRVWAVTLGDTPVVVKQSVGGPEAQARFAREVTALRVAGRAGVRVAAPLLGVDEQARVMVLGRIEGGPPGAGWAVAYARALARLHATGRPEDAGGLPVWAGPTQADVEAFCGFAGALGVPVGAGARAELTAAVERLAAEAAGGHALLHGDPCPGNDLYTADGPVFVDFEGAALGSGSVELAYLRIGFPTCWGSMALRPAELAAAEGAYADSWRQVTGTEVSGDPADACLGWLIRGDALVPCAKRGTRDHLARAARRDWRWGPPSARERLRHRLAVVSDLGVGHPRIRRVGDLTAVLHHAVSTRWPGLEALPASRDPRAD</sequence>